<evidence type="ECO:0000256" key="1">
    <source>
        <dbReference type="ARBA" id="ARBA00022729"/>
    </source>
</evidence>
<sequence length="273" mass="30514">MKTTLKISLIVALYFLSFHHSIAQVTTTTSDIATFTTVEKNYPESRIDGYNLYVPKSCTSQSDAYPVIVFLQGGLGVGGDVDVIYGWGLPKMLKEPETIDADLKKLVTDTFVVIMPHIQEGQFYTNEKAIQSIIKEVASNQNIDTKRIYLTGLSRGGHGTWGLASRIPETFAAVAPICGGNHGISDYTSLAQLPIWNSHNTGDRRVNYNNSERTISRLESAGLSFHKTKSIASTDYKKYDHIFTATESDSHDAWTEMYADASVYNWFLKYRKE</sequence>
<dbReference type="EMBL" id="FZNY01000005">
    <property type="protein sequence ID" value="SNS01414.1"/>
    <property type="molecule type" value="Genomic_DNA"/>
</dbReference>
<dbReference type="AlphaFoldDB" id="A0A239B2E5"/>
<dbReference type="PANTHER" id="PTHR43037">
    <property type="entry name" value="UNNAMED PRODUCT-RELATED"/>
    <property type="match status" value="1"/>
</dbReference>
<feature type="domain" description="Dienelactone hydrolase" evidence="3">
    <location>
        <begin position="130"/>
        <end position="269"/>
    </location>
</feature>
<dbReference type="RefSeq" id="WP_089372510.1">
    <property type="nucleotide sequence ID" value="NZ_BMEP01000006.1"/>
</dbReference>
<dbReference type="Gene3D" id="3.40.50.1820">
    <property type="entry name" value="alpha/beta hydrolase"/>
    <property type="match status" value="1"/>
</dbReference>
<evidence type="ECO:0000259" key="3">
    <source>
        <dbReference type="Pfam" id="PF01738"/>
    </source>
</evidence>
<organism evidence="4 5">
    <name type="scientific">Dokdonia pacifica</name>
    <dbReference type="NCBI Taxonomy" id="1627892"/>
    <lineage>
        <taxon>Bacteria</taxon>
        <taxon>Pseudomonadati</taxon>
        <taxon>Bacteroidota</taxon>
        <taxon>Flavobacteriia</taxon>
        <taxon>Flavobacteriales</taxon>
        <taxon>Flavobacteriaceae</taxon>
        <taxon>Dokdonia</taxon>
    </lineage>
</organism>
<name>A0A239B2E5_9FLAO</name>
<dbReference type="GO" id="GO:0016787">
    <property type="term" value="F:hydrolase activity"/>
    <property type="evidence" value="ECO:0007669"/>
    <property type="project" value="UniProtKB-KW"/>
</dbReference>
<keyword evidence="1 2" id="KW-0732">Signal</keyword>
<evidence type="ECO:0000313" key="4">
    <source>
        <dbReference type="EMBL" id="SNS01414.1"/>
    </source>
</evidence>
<dbReference type="SUPFAM" id="SSF53474">
    <property type="entry name" value="alpha/beta-Hydrolases"/>
    <property type="match status" value="1"/>
</dbReference>
<protein>
    <submittedName>
        <fullName evidence="4">Dienelactone hydrolase family protein</fullName>
    </submittedName>
</protein>
<dbReference type="PANTHER" id="PTHR43037:SF1">
    <property type="entry name" value="BLL1128 PROTEIN"/>
    <property type="match status" value="1"/>
</dbReference>
<dbReference type="Proteomes" id="UP000198379">
    <property type="component" value="Unassembled WGS sequence"/>
</dbReference>
<dbReference type="Pfam" id="PF01738">
    <property type="entry name" value="DLH"/>
    <property type="match status" value="1"/>
</dbReference>
<reference evidence="4 5" key="1">
    <citation type="submission" date="2017-06" db="EMBL/GenBank/DDBJ databases">
        <authorList>
            <person name="Kim H.J."/>
            <person name="Triplett B.A."/>
        </authorList>
    </citation>
    <scope>NUCLEOTIDE SEQUENCE [LARGE SCALE GENOMIC DNA]</scope>
    <source>
        <strain evidence="4 5">DSM 25597</strain>
    </source>
</reference>
<gene>
    <name evidence="4" type="ORF">SAMN06265376_105263</name>
</gene>
<dbReference type="InterPro" id="IPR050955">
    <property type="entry name" value="Plant_Biomass_Hydrol_Est"/>
</dbReference>
<dbReference type="InterPro" id="IPR029058">
    <property type="entry name" value="AB_hydrolase_fold"/>
</dbReference>
<dbReference type="OrthoDB" id="9764953at2"/>
<dbReference type="InterPro" id="IPR002925">
    <property type="entry name" value="Dienelactn_hydro"/>
</dbReference>
<proteinExistence type="predicted"/>
<feature type="chain" id="PRO_5012059755" evidence="2">
    <location>
        <begin position="24"/>
        <end position="273"/>
    </location>
</feature>
<feature type="signal peptide" evidence="2">
    <location>
        <begin position="1"/>
        <end position="23"/>
    </location>
</feature>
<evidence type="ECO:0000313" key="5">
    <source>
        <dbReference type="Proteomes" id="UP000198379"/>
    </source>
</evidence>
<evidence type="ECO:0000256" key="2">
    <source>
        <dbReference type="SAM" id="SignalP"/>
    </source>
</evidence>
<accession>A0A239B2E5</accession>
<keyword evidence="5" id="KW-1185">Reference proteome</keyword>
<keyword evidence="4" id="KW-0378">Hydrolase</keyword>